<dbReference type="PANTHER" id="PTHR43280:SF2">
    <property type="entry name" value="HTH-TYPE TRANSCRIPTIONAL REGULATOR EXSA"/>
    <property type="match status" value="1"/>
</dbReference>
<dbReference type="GO" id="GO:0043565">
    <property type="term" value="F:sequence-specific DNA binding"/>
    <property type="evidence" value="ECO:0007669"/>
    <property type="project" value="InterPro"/>
</dbReference>
<dbReference type="Proteomes" id="UP000076480">
    <property type="component" value="Unassembled WGS sequence"/>
</dbReference>
<dbReference type="PATRIC" id="fig|33960.6.peg.2064"/>
<dbReference type="InterPro" id="IPR011051">
    <property type="entry name" value="RmlC_Cupin_sf"/>
</dbReference>
<dbReference type="AlphaFoldDB" id="A0A161VIF9"/>
<dbReference type="SUPFAM" id="SSF46689">
    <property type="entry name" value="Homeodomain-like"/>
    <property type="match status" value="2"/>
</dbReference>
<keyword evidence="1" id="KW-0805">Transcription regulation</keyword>
<dbReference type="PROSITE" id="PS01124">
    <property type="entry name" value="HTH_ARAC_FAMILY_2"/>
    <property type="match status" value="1"/>
</dbReference>
<dbReference type="InterPro" id="IPR018062">
    <property type="entry name" value="HTH_AraC-typ_CS"/>
</dbReference>
<dbReference type="CDD" id="cd02208">
    <property type="entry name" value="cupin_RmlC-like"/>
    <property type="match status" value="1"/>
</dbReference>
<dbReference type="InterPro" id="IPR014710">
    <property type="entry name" value="RmlC-like_jellyroll"/>
</dbReference>
<gene>
    <name evidence="5" type="ORF">TY91_07500</name>
</gene>
<dbReference type="InterPro" id="IPR003313">
    <property type="entry name" value="AraC-bd"/>
</dbReference>
<evidence type="ECO:0000256" key="3">
    <source>
        <dbReference type="ARBA" id="ARBA00023163"/>
    </source>
</evidence>
<feature type="domain" description="HTH araC/xylS-type" evidence="4">
    <location>
        <begin position="167"/>
        <end position="266"/>
    </location>
</feature>
<evidence type="ECO:0000256" key="2">
    <source>
        <dbReference type="ARBA" id="ARBA00023125"/>
    </source>
</evidence>
<dbReference type="Pfam" id="PF02311">
    <property type="entry name" value="AraC_binding"/>
    <property type="match status" value="1"/>
</dbReference>
<sequence>MRQFFCQRVAGNQNVSSLAYIAKVTPTDEVYIRGIHQHDHVTEVSLVMAGSGNYFIKDGHFPVRQNDAVVINAGTLHSEGAILPSLCIGIRTPALIDDAQAPVFHLTQSQFDVLVQIGNLGFNLLKRPDRAAHELANNLIISSLLPFLHTSLPAPQPLTRTTPVIVSRAKGYIDDHFHDFINISDVCARLALSHTYLDRKFRDNLAMTPIRYLTSRRVGEAQRLLIETPNLTLTQVSLQIGINNVNYFQRCFKNYASVSPKRFRTAVVIA</sequence>
<organism evidence="5 6">
    <name type="scientific">Secundilactobacillus collinoides</name>
    <name type="common">Lactobacillus collinoides</name>
    <dbReference type="NCBI Taxonomy" id="33960"/>
    <lineage>
        <taxon>Bacteria</taxon>
        <taxon>Bacillati</taxon>
        <taxon>Bacillota</taxon>
        <taxon>Bacilli</taxon>
        <taxon>Lactobacillales</taxon>
        <taxon>Lactobacillaceae</taxon>
        <taxon>Secundilactobacillus</taxon>
    </lineage>
</organism>
<accession>A0A161VIF9</accession>
<dbReference type="SUPFAM" id="SSF51182">
    <property type="entry name" value="RmlC-like cupins"/>
    <property type="match status" value="1"/>
</dbReference>
<keyword evidence="3" id="KW-0804">Transcription</keyword>
<dbReference type="RefSeq" id="WP_054758614.1">
    <property type="nucleotide sequence ID" value="NZ_JYDC01000038.1"/>
</dbReference>
<dbReference type="EMBL" id="JYDC01000038">
    <property type="protein sequence ID" value="KZL41086.1"/>
    <property type="molecule type" value="Genomic_DNA"/>
</dbReference>
<dbReference type="PANTHER" id="PTHR43280">
    <property type="entry name" value="ARAC-FAMILY TRANSCRIPTIONAL REGULATOR"/>
    <property type="match status" value="1"/>
</dbReference>
<protein>
    <recommendedName>
        <fullName evidence="4">HTH araC/xylS-type domain-containing protein</fullName>
    </recommendedName>
</protein>
<dbReference type="InterPro" id="IPR018060">
    <property type="entry name" value="HTH_AraC"/>
</dbReference>
<comment type="caution">
    <text evidence="5">The sequence shown here is derived from an EMBL/GenBank/DDBJ whole genome shotgun (WGS) entry which is preliminary data.</text>
</comment>
<keyword evidence="6" id="KW-1185">Reference proteome</keyword>
<evidence type="ECO:0000313" key="6">
    <source>
        <dbReference type="Proteomes" id="UP000076480"/>
    </source>
</evidence>
<evidence type="ECO:0000259" key="4">
    <source>
        <dbReference type="PROSITE" id="PS01124"/>
    </source>
</evidence>
<reference evidence="5 6" key="1">
    <citation type="submission" date="2015-02" db="EMBL/GenBank/DDBJ databases">
        <title>Draft genome sequence of Lactobacillus collinoides CUPV2371 isolated from a natural cider, the first genome sequence of a strain of this species.</title>
        <authorList>
            <person name="Puertas A.I."/>
            <person name="Spano G."/>
            <person name="Capozzi V."/>
            <person name="Lamontanara A."/>
            <person name="Orru L."/>
            <person name="Duenas M.T."/>
        </authorList>
    </citation>
    <scope>NUCLEOTIDE SEQUENCE [LARGE SCALE GENOMIC DNA]</scope>
    <source>
        <strain evidence="5 6">237</strain>
    </source>
</reference>
<dbReference type="InterPro" id="IPR009057">
    <property type="entry name" value="Homeodomain-like_sf"/>
</dbReference>
<evidence type="ECO:0000256" key="1">
    <source>
        <dbReference type="ARBA" id="ARBA00023015"/>
    </source>
</evidence>
<dbReference type="GO" id="GO:0003700">
    <property type="term" value="F:DNA-binding transcription factor activity"/>
    <property type="evidence" value="ECO:0007669"/>
    <property type="project" value="InterPro"/>
</dbReference>
<evidence type="ECO:0000313" key="5">
    <source>
        <dbReference type="EMBL" id="KZL41086.1"/>
    </source>
</evidence>
<name>A0A161VIF9_SECCO</name>
<keyword evidence="2" id="KW-0238">DNA-binding</keyword>
<dbReference type="PROSITE" id="PS00041">
    <property type="entry name" value="HTH_ARAC_FAMILY_1"/>
    <property type="match status" value="1"/>
</dbReference>
<dbReference type="SMART" id="SM00342">
    <property type="entry name" value="HTH_ARAC"/>
    <property type="match status" value="1"/>
</dbReference>
<dbReference type="Gene3D" id="1.10.10.60">
    <property type="entry name" value="Homeodomain-like"/>
    <property type="match status" value="2"/>
</dbReference>
<dbReference type="Gene3D" id="2.60.120.10">
    <property type="entry name" value="Jelly Rolls"/>
    <property type="match status" value="1"/>
</dbReference>
<proteinExistence type="predicted"/>
<dbReference type="Pfam" id="PF12833">
    <property type="entry name" value="HTH_18"/>
    <property type="match status" value="1"/>
</dbReference>